<evidence type="ECO:0000313" key="2">
    <source>
        <dbReference type="EMBL" id="WOL19857.1"/>
    </source>
</evidence>
<evidence type="ECO:0000313" key="3">
    <source>
        <dbReference type="Proteomes" id="UP001327560"/>
    </source>
</evidence>
<dbReference type="EMBL" id="CP136898">
    <property type="protein sequence ID" value="WOL19857.1"/>
    <property type="molecule type" value="Genomic_DNA"/>
</dbReference>
<feature type="region of interest" description="Disordered" evidence="1">
    <location>
        <begin position="1"/>
        <end position="23"/>
    </location>
</feature>
<dbReference type="Proteomes" id="UP001327560">
    <property type="component" value="Chromosome 9"/>
</dbReference>
<evidence type="ECO:0000256" key="1">
    <source>
        <dbReference type="SAM" id="MobiDB-lite"/>
    </source>
</evidence>
<feature type="compositionally biased region" description="Low complexity" evidence="1">
    <location>
        <begin position="7"/>
        <end position="19"/>
    </location>
</feature>
<dbReference type="AlphaFoldDB" id="A0AAQ3L2W5"/>
<sequence length="128" mass="14187">MAPAAPPSGSRASGYSSPPTRSCSVKCIGSSPLKFFCGFCDSEVTKAIQARKKEKMQRREAELMERRQQQQRSSGADNHGVHPLEDGGQNDSQNTDQVENQQQKASKQSTGRQRHWRPTLQIIEEIGS</sequence>
<gene>
    <name evidence="2" type="ORF">Cni_G28659</name>
</gene>
<feature type="compositionally biased region" description="Polar residues" evidence="1">
    <location>
        <begin position="89"/>
        <end position="111"/>
    </location>
</feature>
<reference evidence="2 3" key="1">
    <citation type="submission" date="2023-10" db="EMBL/GenBank/DDBJ databases">
        <title>Chromosome-scale genome assembly provides insights into flower coloration mechanisms of Canna indica.</title>
        <authorList>
            <person name="Li C."/>
        </authorList>
    </citation>
    <scope>NUCLEOTIDE SEQUENCE [LARGE SCALE GENOMIC DNA]</scope>
    <source>
        <tissue evidence="2">Flower</tissue>
    </source>
</reference>
<protein>
    <submittedName>
        <fullName evidence="2">Uncharacterized protein</fullName>
    </submittedName>
</protein>
<feature type="compositionally biased region" description="Basic and acidic residues" evidence="1">
    <location>
        <begin position="57"/>
        <end position="68"/>
    </location>
</feature>
<feature type="region of interest" description="Disordered" evidence="1">
    <location>
        <begin position="49"/>
        <end position="128"/>
    </location>
</feature>
<name>A0AAQ3L2W5_9LILI</name>
<proteinExistence type="predicted"/>
<accession>A0AAQ3L2W5</accession>
<keyword evidence="3" id="KW-1185">Reference proteome</keyword>
<organism evidence="2 3">
    <name type="scientific">Canna indica</name>
    <name type="common">Indian-shot</name>
    <dbReference type="NCBI Taxonomy" id="4628"/>
    <lineage>
        <taxon>Eukaryota</taxon>
        <taxon>Viridiplantae</taxon>
        <taxon>Streptophyta</taxon>
        <taxon>Embryophyta</taxon>
        <taxon>Tracheophyta</taxon>
        <taxon>Spermatophyta</taxon>
        <taxon>Magnoliopsida</taxon>
        <taxon>Liliopsida</taxon>
        <taxon>Zingiberales</taxon>
        <taxon>Cannaceae</taxon>
        <taxon>Canna</taxon>
    </lineage>
</organism>